<dbReference type="Pfam" id="PF04266">
    <property type="entry name" value="ASCH"/>
    <property type="match status" value="1"/>
</dbReference>
<evidence type="ECO:0000313" key="3">
    <source>
        <dbReference type="Proteomes" id="UP001564657"/>
    </source>
</evidence>
<dbReference type="InterPro" id="IPR007374">
    <property type="entry name" value="ASCH_domain"/>
</dbReference>
<reference evidence="2 3" key="1">
    <citation type="submission" date="2024-08" db="EMBL/GenBank/DDBJ databases">
        <title>Clostridium lapicellarii sp. nov., and Clostridium renhuaiense sp. nov., two species isolated from the mud in a fermentation cellar used for producing sauce-flavour Chinese liquors.</title>
        <authorList>
            <person name="Yang F."/>
            <person name="Wang H."/>
            <person name="Chen L.Q."/>
            <person name="Zhou N."/>
            <person name="Lu J.J."/>
            <person name="Pu X.X."/>
            <person name="Wan B."/>
            <person name="Wang L."/>
            <person name="Liu S.J."/>
        </authorList>
    </citation>
    <scope>NUCLEOTIDE SEQUENCE [LARGE SCALE GENOMIC DNA]</scope>
    <source>
        <strain evidence="2 3">MT-5</strain>
    </source>
</reference>
<evidence type="ECO:0000259" key="1">
    <source>
        <dbReference type="Pfam" id="PF04266"/>
    </source>
</evidence>
<dbReference type="InterPro" id="IPR015947">
    <property type="entry name" value="PUA-like_sf"/>
</dbReference>
<keyword evidence="3" id="KW-1185">Reference proteome</keyword>
<organism evidence="2 3">
    <name type="scientific">Clostridium moutaii</name>
    <dbReference type="NCBI Taxonomy" id="3240932"/>
    <lineage>
        <taxon>Bacteria</taxon>
        <taxon>Bacillati</taxon>
        <taxon>Bacillota</taxon>
        <taxon>Clostridia</taxon>
        <taxon>Eubacteriales</taxon>
        <taxon>Clostridiaceae</taxon>
        <taxon>Clostridium</taxon>
    </lineage>
</organism>
<protein>
    <submittedName>
        <fullName evidence="2">ASCH domain-containing protein</fullName>
    </submittedName>
</protein>
<dbReference type="Proteomes" id="UP001564657">
    <property type="component" value="Unassembled WGS sequence"/>
</dbReference>
<name>A0ABV4BQJ8_9CLOT</name>
<sequence>MKVLTIKQPWASLVALGEKHIETRSWKTKYRGTLLIHSGKDTKNLNLVKDAPFNYSISEDYQFPLGVIIAKCNFIACQKIVENDVTCSVTDC</sequence>
<dbReference type="SUPFAM" id="SSF88697">
    <property type="entry name" value="PUA domain-like"/>
    <property type="match status" value="1"/>
</dbReference>
<feature type="domain" description="ASCH" evidence="1">
    <location>
        <begin position="4"/>
        <end position="80"/>
    </location>
</feature>
<dbReference type="CDD" id="cd06554">
    <property type="entry name" value="ASCH_ASC-1_like"/>
    <property type="match status" value="1"/>
</dbReference>
<proteinExistence type="predicted"/>
<accession>A0ABV4BQJ8</accession>
<dbReference type="Gene3D" id="2.30.130.30">
    <property type="entry name" value="Hypothetical protein"/>
    <property type="match status" value="1"/>
</dbReference>
<dbReference type="EMBL" id="JBGEWD010000012">
    <property type="protein sequence ID" value="MEY8001054.1"/>
    <property type="molecule type" value="Genomic_DNA"/>
</dbReference>
<evidence type="ECO:0000313" key="2">
    <source>
        <dbReference type="EMBL" id="MEY8001054.1"/>
    </source>
</evidence>
<gene>
    <name evidence="2" type="ORF">AB8U03_12790</name>
</gene>
<comment type="caution">
    <text evidence="2">The sequence shown here is derived from an EMBL/GenBank/DDBJ whole genome shotgun (WGS) entry which is preliminary data.</text>
</comment>